<evidence type="ECO:0000313" key="2">
    <source>
        <dbReference type="Proteomes" id="UP000018211"/>
    </source>
</evidence>
<gene>
    <name evidence="1" type="ORF">VIBNISOn1_190055</name>
</gene>
<accession>A0AAV2VQ78</accession>
<sequence>MVYTVDTPNSVKFTENNTSRETVFRELRVSDKHVIAMTFFDRLSDASFDEILDFYHVNLGNNASVEELMIAEHISTQRKICIFSLMRGYPSLYDGTEIKPCSDIAVNPVLKDLLERLNSSIGVVADTLCIIVGSMSAIEYLDKNQHNGHCPINTFLKLKGADRVCLSIPPDHALKMIREVNDIEIETTYNLTNSPALFELFQEALSTSTYLIRVTTNKDTKQLISVASGSKAIDERATAIFSDSHYVYELGIMAESFFHAQKEGQPYTFIDYQNRRSLAYSCAKYSSPTIDVLEWKLLPIIDDKFSRKTPVTENNISKIVELLAEAIQRNSPVIFPLPKSYNEGQVMYAAVNELFQNNDASVACLNSQQFAYQGQLLVSVPMCDEKCIKDCLPNTPVLFGSIGAADDIKTVEALLENMVQVVAFTKLPMEQLPISCKPFVKQITP</sequence>
<evidence type="ECO:0000313" key="1">
    <source>
        <dbReference type="EMBL" id="CCO46836.1"/>
    </source>
</evidence>
<comment type="caution">
    <text evidence="1">The sequence shown here is derived from an EMBL/GenBank/DDBJ whole genome shotgun (WGS) entry which is preliminary data.</text>
</comment>
<dbReference type="EMBL" id="CAOF01000101">
    <property type="protein sequence ID" value="CCO46836.1"/>
    <property type="molecule type" value="Genomic_DNA"/>
</dbReference>
<protein>
    <submittedName>
        <fullName evidence="1">Uncharacterized protein</fullName>
    </submittedName>
</protein>
<name>A0AAV2VQ78_9VIBR</name>
<proteinExistence type="predicted"/>
<organism evidence="1 2">
    <name type="scientific">Vibrio nigripulchritudo SOn1</name>
    <dbReference type="NCBI Taxonomy" id="1238450"/>
    <lineage>
        <taxon>Bacteria</taxon>
        <taxon>Pseudomonadati</taxon>
        <taxon>Pseudomonadota</taxon>
        <taxon>Gammaproteobacteria</taxon>
        <taxon>Vibrionales</taxon>
        <taxon>Vibrionaceae</taxon>
        <taxon>Vibrio</taxon>
    </lineage>
</organism>
<dbReference type="RefSeq" id="WP_022611877.1">
    <property type="nucleotide sequence ID" value="NZ_LK391965.1"/>
</dbReference>
<dbReference type="Proteomes" id="UP000018211">
    <property type="component" value="Unassembled WGS sequence"/>
</dbReference>
<reference evidence="1 2" key="1">
    <citation type="journal article" date="2013" name="ISME J.">
        <title>Comparative genomics of pathogenic lineages of Vibrio nigripulchritudo identifies virulence-associated traits.</title>
        <authorList>
            <person name="Goudenege D."/>
            <person name="Labreuche Y."/>
            <person name="Krin E."/>
            <person name="Ansquer D."/>
            <person name="Mangenot S."/>
            <person name="Calteau A."/>
            <person name="Medigue C."/>
            <person name="Mazel D."/>
            <person name="Polz M.F."/>
            <person name="Le Roux F."/>
        </authorList>
    </citation>
    <scope>NUCLEOTIDE SEQUENCE [LARGE SCALE GENOMIC DNA]</scope>
    <source>
        <strain evidence="1 2">SOn1</strain>
    </source>
</reference>
<dbReference type="AlphaFoldDB" id="A0AAV2VQ78"/>